<name>A0A5C4QXN1_9ACTN</name>
<gene>
    <name evidence="2" type="ORF">FHG89_05995</name>
</gene>
<dbReference type="InterPro" id="IPR046489">
    <property type="entry name" value="DUF6582"/>
</dbReference>
<dbReference type="OrthoDB" id="4870048at2"/>
<comment type="caution">
    <text evidence="2">The sequence shown here is derived from an EMBL/GenBank/DDBJ whole genome shotgun (WGS) entry which is preliminary data.</text>
</comment>
<evidence type="ECO:0000313" key="2">
    <source>
        <dbReference type="EMBL" id="TNH30733.1"/>
    </source>
</evidence>
<accession>A0A5C4QXN1</accession>
<proteinExistence type="predicted"/>
<dbReference type="EMBL" id="VDFY01000100">
    <property type="protein sequence ID" value="TNH30733.1"/>
    <property type="molecule type" value="Genomic_DNA"/>
</dbReference>
<dbReference type="Pfam" id="PF20223">
    <property type="entry name" value="DUF6582"/>
    <property type="match status" value="1"/>
</dbReference>
<keyword evidence="3" id="KW-1185">Reference proteome</keyword>
<evidence type="ECO:0000256" key="1">
    <source>
        <dbReference type="SAM" id="MobiDB-lite"/>
    </source>
</evidence>
<dbReference type="Proteomes" id="UP000306145">
    <property type="component" value="Unassembled WGS sequence"/>
</dbReference>
<dbReference type="RefSeq" id="WP_139583352.1">
    <property type="nucleotide sequence ID" value="NZ_VDFY01000100.1"/>
</dbReference>
<protein>
    <submittedName>
        <fullName evidence="2">Uncharacterized protein</fullName>
    </submittedName>
</protein>
<evidence type="ECO:0000313" key="3">
    <source>
        <dbReference type="Proteomes" id="UP000306145"/>
    </source>
</evidence>
<feature type="region of interest" description="Disordered" evidence="1">
    <location>
        <begin position="1"/>
        <end position="22"/>
    </location>
</feature>
<sequence>MRSTWKPHEEHGTLSEKEKRELPASVFAFPDKRKEPLTDAAHVRNAVARFDQVQGVDDEERDLAFQNILAAAAHYGVDVVETDWHQLGRRPHTPNPAH</sequence>
<reference evidence="2 3" key="1">
    <citation type="submission" date="2019-06" db="EMBL/GenBank/DDBJ databases">
        <title>Micromonospora ordensis sp. nov., isolated from deep marine sediment.</title>
        <authorList>
            <person name="Veyisoglu A."/>
            <person name="Carro L."/>
            <person name="Klenk H.-P."/>
            <person name="Sahin N."/>
        </authorList>
    </citation>
    <scope>NUCLEOTIDE SEQUENCE [LARGE SCALE GENOMIC DNA]</scope>
    <source>
        <strain evidence="2 3">S2509</strain>
    </source>
</reference>
<dbReference type="AlphaFoldDB" id="A0A5C4QXN1"/>
<organism evidence="2 3">
    <name type="scientific">Micromonospora orduensis</name>
    <dbReference type="NCBI Taxonomy" id="1420891"/>
    <lineage>
        <taxon>Bacteria</taxon>
        <taxon>Bacillati</taxon>
        <taxon>Actinomycetota</taxon>
        <taxon>Actinomycetes</taxon>
        <taxon>Micromonosporales</taxon>
        <taxon>Micromonosporaceae</taxon>
        <taxon>Micromonospora</taxon>
    </lineage>
</organism>